<dbReference type="EMBL" id="JAIEZQ010000002">
    <property type="protein sequence ID" value="MBY9075998.1"/>
    <property type="molecule type" value="Genomic_DNA"/>
</dbReference>
<evidence type="ECO:0000256" key="2">
    <source>
        <dbReference type="SAM" id="MobiDB-lite"/>
    </source>
</evidence>
<dbReference type="CDD" id="cd07122">
    <property type="entry name" value="ALDH_F20_ACDH"/>
    <property type="match status" value="1"/>
</dbReference>
<feature type="region of interest" description="Disordered" evidence="2">
    <location>
        <begin position="454"/>
        <end position="500"/>
    </location>
</feature>
<organism evidence="4 5">
    <name type="scientific">Nocardioides jiangsuensis</name>
    <dbReference type="NCBI Taxonomy" id="2866161"/>
    <lineage>
        <taxon>Bacteria</taxon>
        <taxon>Bacillati</taxon>
        <taxon>Actinomycetota</taxon>
        <taxon>Actinomycetes</taxon>
        <taxon>Propionibacteriales</taxon>
        <taxon>Nocardioidaceae</taxon>
        <taxon>Nocardioides</taxon>
    </lineage>
</organism>
<reference evidence="4 5" key="1">
    <citation type="submission" date="2021-08" db="EMBL/GenBank/DDBJ databases">
        <title>Nocardioides bacterium WL0053 sp. nov., isolated from the sediment.</title>
        <authorList>
            <person name="Wang L."/>
            <person name="Zhang D."/>
            <person name="Zhang A."/>
        </authorList>
    </citation>
    <scope>NUCLEOTIDE SEQUENCE [LARGE SCALE GENOMIC DNA]</scope>
    <source>
        <strain evidence="4 5">WL0053</strain>
    </source>
</reference>
<evidence type="ECO:0000256" key="1">
    <source>
        <dbReference type="ARBA" id="ARBA00023002"/>
    </source>
</evidence>
<evidence type="ECO:0000259" key="3">
    <source>
        <dbReference type="Pfam" id="PF00171"/>
    </source>
</evidence>
<dbReference type="Gene3D" id="3.40.309.10">
    <property type="entry name" value="Aldehyde Dehydrogenase, Chain A, domain 2"/>
    <property type="match status" value="1"/>
</dbReference>
<dbReference type="InterPro" id="IPR016163">
    <property type="entry name" value="Ald_DH_C"/>
</dbReference>
<dbReference type="SUPFAM" id="SSF53720">
    <property type="entry name" value="ALDH-like"/>
    <property type="match status" value="1"/>
</dbReference>
<keyword evidence="5" id="KW-1185">Reference proteome</keyword>
<dbReference type="Proteomes" id="UP000754710">
    <property type="component" value="Unassembled WGS sequence"/>
</dbReference>
<dbReference type="RefSeq" id="WP_221025686.1">
    <property type="nucleotide sequence ID" value="NZ_JAIEZQ010000002.1"/>
</dbReference>
<keyword evidence="1" id="KW-0560">Oxidoreductase</keyword>
<name>A0ABS7RPM2_9ACTN</name>
<proteinExistence type="predicted"/>
<feature type="compositionally biased region" description="Basic and acidic residues" evidence="2">
    <location>
        <begin position="460"/>
        <end position="475"/>
    </location>
</feature>
<protein>
    <submittedName>
        <fullName evidence="4">Aldehyde dehydrogenase family protein</fullName>
    </submittedName>
</protein>
<dbReference type="Gene3D" id="3.40.605.10">
    <property type="entry name" value="Aldehyde Dehydrogenase, Chain A, domain 1"/>
    <property type="match status" value="1"/>
</dbReference>
<dbReference type="InterPro" id="IPR016161">
    <property type="entry name" value="Ald_DH/histidinol_DH"/>
</dbReference>
<feature type="domain" description="Aldehyde dehydrogenase" evidence="3">
    <location>
        <begin position="13"/>
        <end position="272"/>
    </location>
</feature>
<comment type="caution">
    <text evidence="4">The sequence shown here is derived from an EMBL/GenBank/DDBJ whole genome shotgun (WGS) entry which is preliminary data.</text>
</comment>
<evidence type="ECO:0000313" key="4">
    <source>
        <dbReference type="EMBL" id="MBY9075998.1"/>
    </source>
</evidence>
<dbReference type="InterPro" id="IPR015590">
    <property type="entry name" value="Aldehyde_DH_dom"/>
</dbReference>
<dbReference type="InterPro" id="IPR016162">
    <property type="entry name" value="Ald_DH_N"/>
</dbReference>
<dbReference type="Pfam" id="PF00171">
    <property type="entry name" value="Aldedh"/>
    <property type="match status" value="1"/>
</dbReference>
<evidence type="ECO:0000313" key="5">
    <source>
        <dbReference type="Proteomes" id="UP000754710"/>
    </source>
</evidence>
<gene>
    <name evidence="4" type="ORF">K1X13_14280</name>
</gene>
<feature type="compositionally biased region" description="Low complexity" evidence="2">
    <location>
        <begin position="477"/>
        <end position="492"/>
    </location>
</feature>
<sequence>MPEEYDSDLRSVQEARRLAVACRTAQREFASASQAEVDRICAAMADAVFRDAARLGQMAQEETGYGVAGHKRIKIEFASKTVWESIKDIPTVGVLRRDPERRLVEIGWPVGVVVGLCPSTNPNSTAVYKVLISVKARNGCIIGPHPSAKRSTYEAVRLMAEAGERAGMPKGLVACMQEVSLPGSQELMRHYATSLILATGGTPMVRAAHSAGKPALGVGPGNVPVYVDRSADVLAAAEAIVNSKAFDCSTICATEQSVVADEPVAGTLRAEMERLGAYWVSPAQKEALGRTVFNPGGGMNPRAVGKTPQQLAALAGIDVPAHARILVAELDRVGREEPLSAEKLTTVLGWYVEKGWRAGCERSIELLRYGGDGHSLVIHATDEDVILAFGIEKPAFRIVVNSWGTLGAIGATTGVMPAMTLAPGGIGGAVVSDNITVTHLLNVKRLAYPLQDPPAGAYEHAPDVRGAPRQEDGRPRSGAASGTSTAGPSAGAGDDRVDRIVRRVLQELGGGR</sequence>
<dbReference type="PANTHER" id="PTHR11699">
    <property type="entry name" value="ALDEHYDE DEHYDROGENASE-RELATED"/>
    <property type="match status" value="1"/>
</dbReference>
<accession>A0ABS7RPM2</accession>